<dbReference type="OrthoDB" id="6339459at2759"/>
<dbReference type="AlphaFoldDB" id="A0A9N9XGT2"/>
<feature type="region of interest" description="Disordered" evidence="1">
    <location>
        <begin position="308"/>
        <end position="329"/>
    </location>
</feature>
<evidence type="ECO:0000256" key="2">
    <source>
        <dbReference type="SAM" id="SignalP"/>
    </source>
</evidence>
<sequence length="680" mass="72909">MASNTLILLVIVSLFSQSLQDVHNNEIDVDEPNLYKEAASDIKREQNQVNIGGLMKNIMDNGGNDLLGTIMSEIGKEGGGDILEGLGSMLTGDKQGGKKPDSGTPNLLKGISNIAKIGTLLSTLTKSGDKNKDSDSPNVLESLGSIASLVGALDGLKDGGKGKENQDGSPDLLKSLGAIGSLLAQGQGNKESGAGALLQGLGSLLGQTNNQGQGRGQGGDGAAAILQGLGSLLGQANEQGQGGDGASALLQGLGSLLGQANEQGQGRAQGGDGAAAILNGLGSLLNQGGGDGQKLDLGSMLNFFASEDDEKPKKKSVGSKKVRKGDPKAEPDFNLNDILSLAGSFLGQSGQKDGKKGGSNFLSLLPTILQTMNAFVGPEARSREKSHAGHASLMPPFLEKLHVLFDHFIHSEMGKSTIAALGAEKSFKVFLDDKGRFSYKKFGELMENHSYRRQWIRILTDRIAEFLQYASDPSVYKSYFVTAQVFFNSYLQKEGFPKSTQFDPKRPVETITAFINYVGKRDFQVNIDSKEYVKPAVLYIKDLLKMTEKSGTLRKFSNSNELSSKLADTINLEIIEPLARVNRAIRFAKGNPKCDRYVLCLVNEESKNDAETLPGLKKLLYKGASLVGGWFLSSNTGTSFWTLYTDITNSKDCKKLYSPECDGFHVEELKVTTEYVHNEL</sequence>
<evidence type="ECO:0000313" key="4">
    <source>
        <dbReference type="Proteomes" id="UP001153709"/>
    </source>
</evidence>
<proteinExistence type="predicted"/>
<keyword evidence="2" id="KW-0732">Signal</keyword>
<feature type="chain" id="PRO_5040431531" evidence="2">
    <location>
        <begin position="21"/>
        <end position="680"/>
    </location>
</feature>
<protein>
    <submittedName>
        <fullName evidence="3">Uncharacterized protein</fullName>
    </submittedName>
</protein>
<dbReference type="Proteomes" id="UP001153709">
    <property type="component" value="Chromosome 9"/>
</dbReference>
<accession>A0A9N9XGT2</accession>
<dbReference type="EMBL" id="OU898284">
    <property type="protein sequence ID" value="CAG9841056.1"/>
    <property type="molecule type" value="Genomic_DNA"/>
</dbReference>
<keyword evidence="4" id="KW-1185">Reference proteome</keyword>
<gene>
    <name evidence="3" type="ORF">DIABBA_LOCUS13651</name>
</gene>
<name>A0A9N9XGT2_DIABA</name>
<feature type="signal peptide" evidence="2">
    <location>
        <begin position="1"/>
        <end position="20"/>
    </location>
</feature>
<reference evidence="3" key="1">
    <citation type="submission" date="2022-01" db="EMBL/GenBank/DDBJ databases">
        <authorList>
            <person name="King R."/>
        </authorList>
    </citation>
    <scope>NUCLEOTIDE SEQUENCE</scope>
</reference>
<feature type="compositionally biased region" description="Basic residues" evidence="1">
    <location>
        <begin position="313"/>
        <end position="323"/>
    </location>
</feature>
<evidence type="ECO:0000313" key="3">
    <source>
        <dbReference type="EMBL" id="CAG9841056.1"/>
    </source>
</evidence>
<evidence type="ECO:0000256" key="1">
    <source>
        <dbReference type="SAM" id="MobiDB-lite"/>
    </source>
</evidence>
<organism evidence="3 4">
    <name type="scientific">Diabrotica balteata</name>
    <name type="common">Banded cucumber beetle</name>
    <dbReference type="NCBI Taxonomy" id="107213"/>
    <lineage>
        <taxon>Eukaryota</taxon>
        <taxon>Metazoa</taxon>
        <taxon>Ecdysozoa</taxon>
        <taxon>Arthropoda</taxon>
        <taxon>Hexapoda</taxon>
        <taxon>Insecta</taxon>
        <taxon>Pterygota</taxon>
        <taxon>Neoptera</taxon>
        <taxon>Endopterygota</taxon>
        <taxon>Coleoptera</taxon>
        <taxon>Polyphaga</taxon>
        <taxon>Cucujiformia</taxon>
        <taxon>Chrysomeloidea</taxon>
        <taxon>Chrysomelidae</taxon>
        <taxon>Galerucinae</taxon>
        <taxon>Diabroticina</taxon>
        <taxon>Diabroticites</taxon>
        <taxon>Diabrotica</taxon>
    </lineage>
</organism>